<keyword evidence="4" id="KW-1185">Reference proteome</keyword>
<proteinExistence type="predicted"/>
<evidence type="ECO:0000313" key="2">
    <source>
        <dbReference type="EMBL" id="MCK2215249.1"/>
    </source>
</evidence>
<keyword evidence="3" id="KW-0614">Plasmid</keyword>
<accession>A0ABT0FSJ9</accession>
<dbReference type="EMBL" id="JAKRKC020000004">
    <property type="protein sequence ID" value="MCK2222023.1"/>
    <property type="molecule type" value="Genomic_DNA"/>
</dbReference>
<name>A0ABT0FSJ9_9ACTN</name>
<dbReference type="Proteomes" id="UP001317259">
    <property type="component" value="Unassembled WGS sequence"/>
</dbReference>
<gene>
    <name evidence="2" type="ORF">MF672_015845</name>
    <name evidence="3" type="ORF">MF672_050690</name>
</gene>
<dbReference type="EMBL" id="JAKRKC020000001">
    <property type="protein sequence ID" value="MCK2215249.1"/>
    <property type="molecule type" value="Genomic_DNA"/>
</dbReference>
<keyword evidence="1" id="KW-0812">Transmembrane</keyword>
<feature type="transmembrane region" description="Helical" evidence="1">
    <location>
        <begin position="310"/>
        <end position="334"/>
    </location>
</feature>
<sequence length="370" mass="41912">MTEMTGEAAELAEEGSYSRVKLLRRLEKSPRSQRVEIISRNVSDLIGQGCQVWLTELAALAEEVRLTVPELRALTSDLSWASREAGEDIPTESIKPVEFVDLDLLRLITIYTRGQRFRFDFRFRLLHESAHIWLREHDDALIRAFGAFAAFGLREPDGRHMYMQSVEAVDADQVSRHVCLDGLWIGYYLPDQPQLILALSGDMIGRGEAGGNLYFRRARAFSRLGETEKALADVYRAMDMLGCGNNAIHQDYVREWQIIEARADLEKAGDDLAQRLATELRSRADKHIHKAIQDMEERVRSAERLVGDGLLKVVEILGLFVTLAGFAVGGGFAMMKTQTWWQIVVTIVLIGLGSLAFFALLRIVMRFRRE</sequence>
<evidence type="ECO:0000256" key="1">
    <source>
        <dbReference type="SAM" id="Phobius"/>
    </source>
</evidence>
<geneLocation type="plasmid" evidence="3">
    <name>unnamed1</name>
</geneLocation>
<dbReference type="RefSeq" id="WP_242383575.1">
    <property type="nucleotide sequence ID" value="NZ_JAKRKC020000001.1"/>
</dbReference>
<evidence type="ECO:0000313" key="4">
    <source>
        <dbReference type="Proteomes" id="UP001317259"/>
    </source>
</evidence>
<feature type="transmembrane region" description="Helical" evidence="1">
    <location>
        <begin position="340"/>
        <end position="364"/>
    </location>
</feature>
<keyword evidence="1" id="KW-1133">Transmembrane helix</keyword>
<keyword evidence="1" id="KW-0472">Membrane</keyword>
<evidence type="ECO:0000313" key="3">
    <source>
        <dbReference type="EMBL" id="MCK2222023.1"/>
    </source>
</evidence>
<protein>
    <recommendedName>
        <fullName evidence="5">Tetratricopeptide repeat protein</fullName>
    </recommendedName>
</protein>
<comment type="caution">
    <text evidence="2">The sequence shown here is derived from an EMBL/GenBank/DDBJ whole genome shotgun (WGS) entry which is preliminary data.</text>
</comment>
<reference evidence="2 4" key="1">
    <citation type="submission" date="2022-04" db="EMBL/GenBank/DDBJ databases">
        <title>Genome draft of Actinomadura sp. ATCC 31491.</title>
        <authorList>
            <person name="Shi X."/>
            <person name="Du Y."/>
        </authorList>
    </citation>
    <scope>NUCLEOTIDE SEQUENCE [LARGE SCALE GENOMIC DNA]</scope>
    <source>
        <strain evidence="2 4">ATCC 31491</strain>
        <plasmid evidence="3">unnamed1</plasmid>
    </source>
</reference>
<organism evidence="2 4">
    <name type="scientific">Actinomadura luzonensis</name>
    <dbReference type="NCBI Taxonomy" id="2805427"/>
    <lineage>
        <taxon>Bacteria</taxon>
        <taxon>Bacillati</taxon>
        <taxon>Actinomycetota</taxon>
        <taxon>Actinomycetes</taxon>
        <taxon>Streptosporangiales</taxon>
        <taxon>Thermomonosporaceae</taxon>
        <taxon>Actinomadura</taxon>
    </lineage>
</organism>
<evidence type="ECO:0008006" key="5">
    <source>
        <dbReference type="Google" id="ProtNLM"/>
    </source>
</evidence>